<evidence type="ECO:0000313" key="3">
    <source>
        <dbReference type="Proteomes" id="UP000655094"/>
    </source>
</evidence>
<accession>A0A919HRV6</accession>
<feature type="region of interest" description="Disordered" evidence="1">
    <location>
        <begin position="1"/>
        <end position="36"/>
    </location>
</feature>
<gene>
    <name evidence="2" type="ORF">KPZU09_07850</name>
</gene>
<reference evidence="2" key="1">
    <citation type="submission" date="2020-10" db="EMBL/GenBank/DDBJ databases">
        <title>Genome Sequence of ESBL Producing Zambian Clinical Strains.</title>
        <authorList>
            <person name="Shawa M."/>
            <person name="Furuta Y."/>
            <person name="Simbotwe M."/>
            <person name="Mulenga E."/>
            <person name="Mubanga M."/>
            <person name="Mulenga G."/>
            <person name="Kaile C."/>
            <person name="Zorigt T."/>
            <person name="Hang'ombe B."/>
            <person name="Higashi H."/>
        </authorList>
    </citation>
    <scope>NUCLEOTIDE SEQUENCE</scope>
    <source>
        <strain evidence="2">Zam_UTH_09</strain>
    </source>
</reference>
<protein>
    <submittedName>
        <fullName evidence="2">Uncharacterized protein</fullName>
    </submittedName>
</protein>
<sequence>MQDLERNIGGVGGGDKGLGHRRRGDAHPPEAEPVIPASTVTLIASFNSGLGMAARAFDSTRNPAGRR</sequence>
<comment type="caution">
    <text evidence="2">The sequence shown here is derived from an EMBL/GenBank/DDBJ whole genome shotgun (WGS) entry which is preliminary data.</text>
</comment>
<proteinExistence type="predicted"/>
<name>A0A919HRV6_KLEPN</name>
<evidence type="ECO:0000313" key="2">
    <source>
        <dbReference type="EMBL" id="GHK51049.1"/>
    </source>
</evidence>
<dbReference type="AlphaFoldDB" id="A0A919HRV6"/>
<dbReference type="EMBL" id="BNFF01000001">
    <property type="protein sequence ID" value="GHK51049.1"/>
    <property type="molecule type" value="Genomic_DNA"/>
</dbReference>
<evidence type="ECO:0000256" key="1">
    <source>
        <dbReference type="SAM" id="MobiDB-lite"/>
    </source>
</evidence>
<dbReference type="Proteomes" id="UP000655094">
    <property type="component" value="Unassembled WGS sequence"/>
</dbReference>
<organism evidence="2 3">
    <name type="scientific">Klebsiella pneumoniae</name>
    <dbReference type="NCBI Taxonomy" id="573"/>
    <lineage>
        <taxon>Bacteria</taxon>
        <taxon>Pseudomonadati</taxon>
        <taxon>Pseudomonadota</taxon>
        <taxon>Gammaproteobacteria</taxon>
        <taxon>Enterobacterales</taxon>
        <taxon>Enterobacteriaceae</taxon>
        <taxon>Klebsiella/Raoultella group</taxon>
        <taxon>Klebsiella</taxon>
        <taxon>Klebsiella pneumoniae complex</taxon>
    </lineage>
</organism>